<dbReference type="PROSITE" id="PS51446">
    <property type="entry name" value="PACIFASTIN"/>
    <property type="match status" value="1"/>
</dbReference>
<evidence type="ECO:0000256" key="7">
    <source>
        <dbReference type="PROSITE-ProRule" id="PRU00776"/>
    </source>
</evidence>
<dbReference type="GO" id="GO:0004867">
    <property type="term" value="F:serine-type endopeptidase inhibitor activity"/>
    <property type="evidence" value="ECO:0007669"/>
    <property type="project" value="UniProtKB-UniRule"/>
</dbReference>
<organism evidence="10 11">
    <name type="scientific">Aphidius gifuensis</name>
    <name type="common">Parasitoid wasp</name>
    <dbReference type="NCBI Taxonomy" id="684658"/>
    <lineage>
        <taxon>Eukaryota</taxon>
        <taxon>Metazoa</taxon>
        <taxon>Ecdysozoa</taxon>
        <taxon>Arthropoda</taxon>
        <taxon>Hexapoda</taxon>
        <taxon>Insecta</taxon>
        <taxon>Pterygota</taxon>
        <taxon>Neoptera</taxon>
        <taxon>Endopterygota</taxon>
        <taxon>Hymenoptera</taxon>
        <taxon>Apocrita</taxon>
        <taxon>Ichneumonoidea</taxon>
        <taxon>Braconidae</taxon>
        <taxon>Aphidiinae</taxon>
        <taxon>Aphidius</taxon>
    </lineage>
</organism>
<evidence type="ECO:0000256" key="8">
    <source>
        <dbReference type="SAM" id="SignalP"/>
    </source>
</evidence>
<evidence type="ECO:0000256" key="3">
    <source>
        <dbReference type="ARBA" id="ARBA00022690"/>
    </source>
</evidence>
<dbReference type="GO" id="GO:0005576">
    <property type="term" value="C:extracellular region"/>
    <property type="evidence" value="ECO:0007669"/>
    <property type="project" value="UniProtKB-SubCell"/>
</dbReference>
<evidence type="ECO:0000313" key="11">
    <source>
        <dbReference type="Proteomes" id="UP000639338"/>
    </source>
</evidence>
<evidence type="ECO:0000313" key="10">
    <source>
        <dbReference type="EMBL" id="KAF7988717.1"/>
    </source>
</evidence>
<evidence type="ECO:0000256" key="4">
    <source>
        <dbReference type="ARBA" id="ARBA00022900"/>
    </source>
</evidence>
<comment type="subcellular location">
    <subcellularLocation>
        <location evidence="1">Secreted</location>
    </subcellularLocation>
</comment>
<gene>
    <name evidence="10" type="ORF">HCN44_001290</name>
</gene>
<comment type="caution">
    <text evidence="10">The sequence shown here is derived from an EMBL/GenBank/DDBJ whole genome shotgun (WGS) entry which is preliminary data.</text>
</comment>
<proteinExistence type="inferred from homology"/>
<evidence type="ECO:0000256" key="5">
    <source>
        <dbReference type="ARBA" id="ARBA00023157"/>
    </source>
</evidence>
<dbReference type="EMBL" id="JACMRX010000005">
    <property type="protein sequence ID" value="KAF7988717.1"/>
    <property type="molecule type" value="Genomic_DNA"/>
</dbReference>
<keyword evidence="8" id="KW-0732">Signal</keyword>
<keyword evidence="11" id="KW-1185">Reference proteome</keyword>
<accession>A0A834XNE7</accession>
<dbReference type="AlphaFoldDB" id="A0A834XNE7"/>
<evidence type="ECO:0000259" key="9">
    <source>
        <dbReference type="PROSITE" id="PS51446"/>
    </source>
</evidence>
<evidence type="ECO:0000256" key="2">
    <source>
        <dbReference type="ARBA" id="ARBA00022525"/>
    </source>
</evidence>
<keyword evidence="4 7" id="KW-0722">Serine protease inhibitor</keyword>
<keyword evidence="3 7" id="KW-0646">Protease inhibitor</keyword>
<dbReference type="InterPro" id="IPR036201">
    <property type="entry name" value="Pacifastin_dom_sf"/>
</dbReference>
<feature type="signal peptide" evidence="8">
    <location>
        <begin position="1"/>
        <end position="17"/>
    </location>
</feature>
<name>A0A834XNE7_APHGI</name>
<dbReference type="Pfam" id="PF05375">
    <property type="entry name" value="Pacifastin_I"/>
    <property type="match status" value="1"/>
</dbReference>
<keyword evidence="2" id="KW-0964">Secreted</keyword>
<sequence>MIYKIIILTLVCTYVVCNDMKESTLPEVPEDGTCVEGQNYRLDCNTCHCFGNNQLGCTLKGCLPSGVL</sequence>
<dbReference type="SUPFAM" id="SSF57283">
    <property type="entry name" value="PMP inhibitors"/>
    <property type="match status" value="1"/>
</dbReference>
<feature type="disulfide bond" evidence="7">
    <location>
        <begin position="34"/>
        <end position="49"/>
    </location>
</feature>
<evidence type="ECO:0000256" key="1">
    <source>
        <dbReference type="ARBA" id="ARBA00004613"/>
    </source>
</evidence>
<dbReference type="InterPro" id="IPR008037">
    <property type="entry name" value="Pacifastin_dom"/>
</dbReference>
<feature type="domain" description="Pacifastin" evidence="9">
    <location>
        <begin position="31"/>
        <end position="65"/>
    </location>
</feature>
<feature type="disulfide bond" evidence="7">
    <location>
        <begin position="44"/>
        <end position="62"/>
    </location>
</feature>
<dbReference type="Proteomes" id="UP000639338">
    <property type="component" value="Unassembled WGS sequence"/>
</dbReference>
<evidence type="ECO:0000256" key="6">
    <source>
        <dbReference type="ARBA" id="ARBA00029459"/>
    </source>
</evidence>
<feature type="site" description="Reactive bond" evidence="7">
    <location>
        <begin position="59"/>
        <end position="60"/>
    </location>
</feature>
<comment type="similarity">
    <text evidence="6 7">Belongs to the protease inhibitor I19 family.</text>
</comment>
<feature type="chain" id="PRO_5032409010" description="Pacifastin domain-containing protein" evidence="8">
    <location>
        <begin position="18"/>
        <end position="68"/>
    </location>
</feature>
<protein>
    <recommendedName>
        <fullName evidence="9">Pacifastin domain-containing protein</fullName>
    </recommendedName>
</protein>
<feature type="disulfide bond" evidence="7">
    <location>
        <begin position="47"/>
        <end position="57"/>
    </location>
</feature>
<keyword evidence="5 7" id="KW-1015">Disulfide bond</keyword>
<reference evidence="10 11" key="1">
    <citation type="submission" date="2020-08" db="EMBL/GenBank/DDBJ databases">
        <title>Aphidius gifuensis genome sequencing and assembly.</title>
        <authorList>
            <person name="Du Z."/>
        </authorList>
    </citation>
    <scope>NUCLEOTIDE SEQUENCE [LARGE SCALE GENOMIC DNA]</scope>
    <source>
        <strain evidence="10">YNYX2018</strain>
        <tissue evidence="10">Adults</tissue>
    </source>
</reference>